<evidence type="ECO:0000256" key="5">
    <source>
        <dbReference type="ARBA" id="ARBA00022801"/>
    </source>
</evidence>
<comment type="caution">
    <text evidence="9">The sequence shown here is derived from an EMBL/GenBank/DDBJ whole genome shotgun (WGS) entry which is preliminary data.</text>
</comment>
<organism evidence="9 10">
    <name type="scientific">Lupinus luteus</name>
    <name type="common">European yellow lupine</name>
    <dbReference type="NCBI Taxonomy" id="3873"/>
    <lineage>
        <taxon>Eukaryota</taxon>
        <taxon>Viridiplantae</taxon>
        <taxon>Streptophyta</taxon>
        <taxon>Embryophyta</taxon>
        <taxon>Tracheophyta</taxon>
        <taxon>Spermatophyta</taxon>
        <taxon>Magnoliopsida</taxon>
        <taxon>eudicotyledons</taxon>
        <taxon>Gunneridae</taxon>
        <taxon>Pentapetalae</taxon>
        <taxon>rosids</taxon>
        <taxon>fabids</taxon>
        <taxon>Fabales</taxon>
        <taxon>Fabaceae</taxon>
        <taxon>Papilionoideae</taxon>
        <taxon>50 kb inversion clade</taxon>
        <taxon>genistoids sensu lato</taxon>
        <taxon>core genistoids</taxon>
        <taxon>Genisteae</taxon>
        <taxon>Lupinus</taxon>
    </lineage>
</organism>
<dbReference type="SUPFAM" id="SSF51126">
    <property type="entry name" value="Pectin lyase-like"/>
    <property type="match status" value="1"/>
</dbReference>
<proteinExistence type="inferred from homology"/>
<evidence type="ECO:0000256" key="1">
    <source>
        <dbReference type="ARBA" id="ARBA00004191"/>
    </source>
</evidence>
<dbReference type="GO" id="GO:0071555">
    <property type="term" value="P:cell wall organization"/>
    <property type="evidence" value="ECO:0007669"/>
    <property type="project" value="UniProtKB-KW"/>
</dbReference>
<dbReference type="Gene3D" id="2.160.20.10">
    <property type="entry name" value="Single-stranded right-handed beta-helix, Pectin lyase-like"/>
    <property type="match status" value="1"/>
</dbReference>
<evidence type="ECO:0000256" key="8">
    <source>
        <dbReference type="RuleBase" id="RU361169"/>
    </source>
</evidence>
<keyword evidence="5 8" id="KW-0378">Hydrolase</keyword>
<comment type="similarity">
    <text evidence="2 8">Belongs to the glycosyl hydrolase 28 family.</text>
</comment>
<keyword evidence="7" id="KW-0961">Cell wall biogenesis/degradation</keyword>
<keyword evidence="4" id="KW-0964">Secreted</keyword>
<accession>A0AAV1XN40</accession>
<sequence>MSNYSVPYNTHRMPMSQIEKYLLHNAMGQILLWSKALTNAWKDACGSTTPSKVVVPKATYMLKQIDLKGPCKSPIKVQVDGKILAPKNPKHLNGVDQWVNFGYINFFTLSGEELLMAKGSAQTS</sequence>
<dbReference type="InterPro" id="IPR011050">
    <property type="entry name" value="Pectin_lyase_fold/virulence"/>
</dbReference>
<dbReference type="EMBL" id="CAXHTB010000016">
    <property type="protein sequence ID" value="CAL0322991.1"/>
    <property type="molecule type" value="Genomic_DNA"/>
</dbReference>
<evidence type="ECO:0000256" key="3">
    <source>
        <dbReference type="ARBA" id="ARBA00022512"/>
    </source>
</evidence>
<dbReference type="Pfam" id="PF00295">
    <property type="entry name" value="Glyco_hydro_28"/>
    <property type="match status" value="1"/>
</dbReference>
<evidence type="ECO:0000256" key="2">
    <source>
        <dbReference type="ARBA" id="ARBA00008834"/>
    </source>
</evidence>
<evidence type="ECO:0000256" key="6">
    <source>
        <dbReference type="ARBA" id="ARBA00023295"/>
    </source>
</evidence>
<dbReference type="InterPro" id="IPR012334">
    <property type="entry name" value="Pectin_lyas_fold"/>
</dbReference>
<evidence type="ECO:0000256" key="4">
    <source>
        <dbReference type="ARBA" id="ARBA00022525"/>
    </source>
</evidence>
<dbReference type="AlphaFoldDB" id="A0AAV1XN40"/>
<evidence type="ECO:0000256" key="7">
    <source>
        <dbReference type="ARBA" id="ARBA00023316"/>
    </source>
</evidence>
<dbReference type="PANTHER" id="PTHR31375">
    <property type="match status" value="1"/>
</dbReference>
<dbReference type="Proteomes" id="UP001497480">
    <property type="component" value="Unassembled WGS sequence"/>
</dbReference>
<keyword evidence="6 8" id="KW-0326">Glycosidase</keyword>
<name>A0AAV1XN40_LUPLU</name>
<keyword evidence="3" id="KW-0134">Cell wall</keyword>
<comment type="subcellular location">
    <subcellularLocation>
        <location evidence="1">Secreted</location>
        <location evidence="1">Cell wall</location>
    </subcellularLocation>
</comment>
<protein>
    <submittedName>
        <fullName evidence="9">Uncharacterized protein</fullName>
    </submittedName>
</protein>
<evidence type="ECO:0000313" key="10">
    <source>
        <dbReference type="Proteomes" id="UP001497480"/>
    </source>
</evidence>
<evidence type="ECO:0000313" key="9">
    <source>
        <dbReference type="EMBL" id="CAL0322991.1"/>
    </source>
</evidence>
<keyword evidence="10" id="KW-1185">Reference proteome</keyword>
<reference evidence="9 10" key="1">
    <citation type="submission" date="2024-03" db="EMBL/GenBank/DDBJ databases">
        <authorList>
            <person name="Martinez-Hernandez J."/>
        </authorList>
    </citation>
    <scope>NUCLEOTIDE SEQUENCE [LARGE SCALE GENOMIC DNA]</scope>
</reference>
<gene>
    <name evidence="9" type="ORF">LLUT_LOCUS24051</name>
</gene>
<dbReference type="GO" id="GO:0004650">
    <property type="term" value="F:polygalacturonase activity"/>
    <property type="evidence" value="ECO:0007669"/>
    <property type="project" value="InterPro"/>
</dbReference>
<dbReference type="GO" id="GO:0005975">
    <property type="term" value="P:carbohydrate metabolic process"/>
    <property type="evidence" value="ECO:0007669"/>
    <property type="project" value="InterPro"/>
</dbReference>
<dbReference type="InterPro" id="IPR000743">
    <property type="entry name" value="Glyco_hydro_28"/>
</dbReference>